<name>A0AAN7QWP8_TRANT</name>
<dbReference type="EMBL" id="JAXQNO010000016">
    <property type="protein sequence ID" value="KAK4781715.1"/>
    <property type="molecule type" value="Genomic_DNA"/>
</dbReference>
<evidence type="ECO:0000256" key="2">
    <source>
        <dbReference type="ARBA" id="ARBA00022737"/>
    </source>
</evidence>
<keyword evidence="3" id="KW-0106">Calcium</keyword>
<dbReference type="InterPro" id="IPR002048">
    <property type="entry name" value="EF_hand_dom"/>
</dbReference>
<dbReference type="Pfam" id="PF13833">
    <property type="entry name" value="EF-hand_8"/>
    <property type="match status" value="1"/>
</dbReference>
<dbReference type="EMBL" id="JAXQNO010000016">
    <property type="protein sequence ID" value="KAK4781847.1"/>
    <property type="molecule type" value="Genomic_DNA"/>
</dbReference>
<dbReference type="PROSITE" id="PS00018">
    <property type="entry name" value="EF_HAND_1"/>
    <property type="match status" value="2"/>
</dbReference>
<evidence type="ECO:0000313" key="5">
    <source>
        <dbReference type="EMBL" id="KAK4781715.1"/>
    </source>
</evidence>
<dbReference type="CDD" id="cd00051">
    <property type="entry name" value="EFh"/>
    <property type="match status" value="2"/>
</dbReference>
<dbReference type="FunFam" id="1.10.238.10:FF:000178">
    <property type="entry name" value="Calmodulin-2 A"/>
    <property type="match status" value="1"/>
</dbReference>
<evidence type="ECO:0000256" key="3">
    <source>
        <dbReference type="ARBA" id="ARBA00022837"/>
    </source>
</evidence>
<keyword evidence="1" id="KW-0479">Metal-binding</keyword>
<comment type="caution">
    <text evidence="6">The sequence shown here is derived from an EMBL/GenBank/DDBJ whole genome shotgun (WGS) entry which is preliminary data.</text>
</comment>
<dbReference type="InterPro" id="IPR018247">
    <property type="entry name" value="EF_Hand_1_Ca_BS"/>
</dbReference>
<dbReference type="GO" id="GO:0043226">
    <property type="term" value="C:organelle"/>
    <property type="evidence" value="ECO:0007669"/>
    <property type="project" value="UniProtKB-ARBA"/>
</dbReference>
<dbReference type="AlphaFoldDB" id="A0AAN7QWP8"/>
<dbReference type="InterPro" id="IPR039647">
    <property type="entry name" value="EF_hand_pair_protein_CML-like"/>
</dbReference>
<reference evidence="6" key="2">
    <citation type="submission" date="2023-11" db="EMBL/GenBank/DDBJ databases">
        <authorList>
            <person name="Zhang X."/>
        </authorList>
    </citation>
    <scope>NUCLEOTIDE SEQUENCE</scope>
    <source>
        <strain evidence="6">F231</strain>
        <tissue evidence="6">Mature leaves and different stages of flower and fruit</tissue>
    </source>
</reference>
<keyword evidence="2" id="KW-0677">Repeat</keyword>
<evidence type="ECO:0000256" key="1">
    <source>
        <dbReference type="ARBA" id="ARBA00022723"/>
    </source>
</evidence>
<dbReference type="Pfam" id="PF13499">
    <property type="entry name" value="EF-hand_7"/>
    <property type="match status" value="1"/>
</dbReference>
<dbReference type="SUPFAM" id="SSF47473">
    <property type="entry name" value="EF-hand"/>
    <property type="match status" value="1"/>
</dbReference>
<feature type="domain" description="EF-hand" evidence="4">
    <location>
        <begin position="56"/>
        <end position="91"/>
    </location>
</feature>
<dbReference type="PROSITE" id="PS50222">
    <property type="entry name" value="EF_HAND_2"/>
    <property type="match status" value="2"/>
</dbReference>
<dbReference type="InterPro" id="IPR011992">
    <property type="entry name" value="EF-hand-dom_pair"/>
</dbReference>
<evidence type="ECO:0000313" key="7">
    <source>
        <dbReference type="Proteomes" id="UP001346149"/>
    </source>
</evidence>
<dbReference type="GO" id="GO:0005509">
    <property type="term" value="F:calcium ion binding"/>
    <property type="evidence" value="ECO:0007669"/>
    <property type="project" value="InterPro"/>
</dbReference>
<dbReference type="Gene3D" id="1.10.238.10">
    <property type="entry name" value="EF-hand"/>
    <property type="match status" value="2"/>
</dbReference>
<gene>
    <name evidence="5" type="ORF">SAY86_015817</name>
    <name evidence="6" type="ORF">SAY86_015949</name>
</gene>
<organism evidence="6 7">
    <name type="scientific">Trapa natans</name>
    <name type="common">Water chestnut</name>
    <dbReference type="NCBI Taxonomy" id="22666"/>
    <lineage>
        <taxon>Eukaryota</taxon>
        <taxon>Viridiplantae</taxon>
        <taxon>Streptophyta</taxon>
        <taxon>Embryophyta</taxon>
        <taxon>Tracheophyta</taxon>
        <taxon>Spermatophyta</taxon>
        <taxon>Magnoliopsida</taxon>
        <taxon>eudicotyledons</taxon>
        <taxon>Gunneridae</taxon>
        <taxon>Pentapetalae</taxon>
        <taxon>rosids</taxon>
        <taxon>malvids</taxon>
        <taxon>Myrtales</taxon>
        <taxon>Lythraceae</taxon>
        <taxon>Trapa</taxon>
    </lineage>
</organism>
<proteinExistence type="predicted"/>
<dbReference type="Proteomes" id="UP001346149">
    <property type="component" value="Unassembled WGS sequence"/>
</dbReference>
<accession>A0AAN7QWP8</accession>
<dbReference type="SMART" id="SM00054">
    <property type="entry name" value="EFh"/>
    <property type="match status" value="4"/>
</dbReference>
<protein>
    <recommendedName>
        <fullName evidence="4">EF-hand domain-containing protein</fullName>
    </recommendedName>
</protein>
<keyword evidence="7" id="KW-1185">Reference proteome</keyword>
<evidence type="ECO:0000313" key="6">
    <source>
        <dbReference type="EMBL" id="KAK4781847.1"/>
    </source>
</evidence>
<dbReference type="PANTHER" id="PTHR10891">
    <property type="entry name" value="EF-HAND CALCIUM-BINDING DOMAIN CONTAINING PROTEIN"/>
    <property type="match status" value="1"/>
</dbReference>
<reference evidence="6 7" key="1">
    <citation type="journal article" date="2023" name="Hortic Res">
        <title>Pangenome of water caltrop reveals structural variations and asymmetric subgenome divergence after allopolyploidization.</title>
        <authorList>
            <person name="Zhang X."/>
            <person name="Chen Y."/>
            <person name="Wang L."/>
            <person name="Yuan Y."/>
            <person name="Fang M."/>
            <person name="Shi L."/>
            <person name="Lu R."/>
            <person name="Comes H.P."/>
            <person name="Ma Y."/>
            <person name="Chen Y."/>
            <person name="Huang G."/>
            <person name="Zhou Y."/>
            <person name="Zheng Z."/>
            <person name="Qiu Y."/>
        </authorList>
    </citation>
    <scope>NUCLEOTIDE SEQUENCE [LARGE SCALE GENOMIC DNA]</scope>
    <source>
        <strain evidence="6">F231</strain>
    </source>
</reference>
<sequence>MTTFPASKTFKWVINIMSAMKLSKFSGFCIKRKPDLYPSPRSNSPMHTLLREDETLEGHGYLEAFRRFDGDGDGKVSSEELSAYFAHLGDPLPPDQVRRLVIQFDSDGDCLLGLKDFVRLLEQDNDEVGDDIRRAFEMYEEENSHGCITPDSLQRMLGRLGDRRSHEECVGMIRAFDLDGNGVLDLHEFQLMMMS</sequence>
<feature type="domain" description="EF-hand" evidence="4">
    <location>
        <begin position="164"/>
        <end position="195"/>
    </location>
</feature>
<evidence type="ECO:0000259" key="4">
    <source>
        <dbReference type="PROSITE" id="PS50222"/>
    </source>
</evidence>